<proteinExistence type="predicted"/>
<gene>
    <name evidence="1" type="ORF">K466DRAFT_592851</name>
</gene>
<reference evidence="1 2" key="1">
    <citation type="journal article" date="2019" name="Nat. Ecol. Evol.">
        <title>Megaphylogeny resolves global patterns of mushroom evolution.</title>
        <authorList>
            <person name="Varga T."/>
            <person name="Krizsan K."/>
            <person name="Foldi C."/>
            <person name="Dima B."/>
            <person name="Sanchez-Garcia M."/>
            <person name="Sanchez-Ramirez S."/>
            <person name="Szollosi G.J."/>
            <person name="Szarkandi J.G."/>
            <person name="Papp V."/>
            <person name="Albert L."/>
            <person name="Andreopoulos W."/>
            <person name="Angelini C."/>
            <person name="Antonin V."/>
            <person name="Barry K.W."/>
            <person name="Bougher N.L."/>
            <person name="Buchanan P."/>
            <person name="Buyck B."/>
            <person name="Bense V."/>
            <person name="Catcheside P."/>
            <person name="Chovatia M."/>
            <person name="Cooper J."/>
            <person name="Damon W."/>
            <person name="Desjardin D."/>
            <person name="Finy P."/>
            <person name="Geml J."/>
            <person name="Haridas S."/>
            <person name="Hughes K."/>
            <person name="Justo A."/>
            <person name="Karasinski D."/>
            <person name="Kautmanova I."/>
            <person name="Kiss B."/>
            <person name="Kocsube S."/>
            <person name="Kotiranta H."/>
            <person name="LaButti K.M."/>
            <person name="Lechner B.E."/>
            <person name="Liimatainen K."/>
            <person name="Lipzen A."/>
            <person name="Lukacs Z."/>
            <person name="Mihaltcheva S."/>
            <person name="Morgado L.N."/>
            <person name="Niskanen T."/>
            <person name="Noordeloos M.E."/>
            <person name="Ohm R.A."/>
            <person name="Ortiz-Santana B."/>
            <person name="Ovrebo C."/>
            <person name="Racz N."/>
            <person name="Riley R."/>
            <person name="Savchenko A."/>
            <person name="Shiryaev A."/>
            <person name="Soop K."/>
            <person name="Spirin V."/>
            <person name="Szebenyi C."/>
            <person name="Tomsovsky M."/>
            <person name="Tulloss R.E."/>
            <person name="Uehling J."/>
            <person name="Grigoriev I.V."/>
            <person name="Vagvolgyi C."/>
            <person name="Papp T."/>
            <person name="Martin F.M."/>
            <person name="Miettinen O."/>
            <person name="Hibbett D.S."/>
            <person name="Nagy L.G."/>
        </authorList>
    </citation>
    <scope>NUCLEOTIDE SEQUENCE [LARGE SCALE GENOMIC DNA]</scope>
    <source>
        <strain evidence="1 2">HHB13444</strain>
    </source>
</reference>
<dbReference type="InParanoid" id="A0A5C3NNP3"/>
<dbReference type="EMBL" id="ML212655">
    <property type="protein sequence ID" value="TFK78277.1"/>
    <property type="molecule type" value="Genomic_DNA"/>
</dbReference>
<dbReference type="Proteomes" id="UP000308197">
    <property type="component" value="Unassembled WGS sequence"/>
</dbReference>
<protein>
    <submittedName>
        <fullName evidence="1">Uncharacterized protein</fullName>
    </submittedName>
</protein>
<dbReference type="AlphaFoldDB" id="A0A5C3NNP3"/>
<organism evidence="1 2">
    <name type="scientific">Polyporus arcularius HHB13444</name>
    <dbReference type="NCBI Taxonomy" id="1314778"/>
    <lineage>
        <taxon>Eukaryota</taxon>
        <taxon>Fungi</taxon>
        <taxon>Dikarya</taxon>
        <taxon>Basidiomycota</taxon>
        <taxon>Agaricomycotina</taxon>
        <taxon>Agaricomycetes</taxon>
        <taxon>Polyporales</taxon>
        <taxon>Polyporaceae</taxon>
        <taxon>Polyporus</taxon>
    </lineage>
</organism>
<evidence type="ECO:0000313" key="2">
    <source>
        <dbReference type="Proteomes" id="UP000308197"/>
    </source>
</evidence>
<sequence length="96" mass="10397">MRDRSPERRLPSCVIAALLSALDSSTRLPRRVSGVSGAALVQLSSAHSPSPRQHAALSARNPPAACIFKWPSLLQVHLRPSSVRPPPLVRTRCTLD</sequence>
<name>A0A5C3NNP3_9APHY</name>
<keyword evidence="2" id="KW-1185">Reference proteome</keyword>
<accession>A0A5C3NNP3</accession>
<evidence type="ECO:0000313" key="1">
    <source>
        <dbReference type="EMBL" id="TFK78277.1"/>
    </source>
</evidence>